<proteinExistence type="predicted"/>
<dbReference type="Proteomes" id="UP001150217">
    <property type="component" value="Unassembled WGS sequence"/>
</dbReference>
<protein>
    <submittedName>
        <fullName evidence="1">Uncharacterized protein</fullName>
    </submittedName>
</protein>
<sequence length="293" mass="32826">MSRTCNAEKTKHLIQFLVHFQLCTHQKVSEGTGLLDICQRCLQIPKLHIHLFLCLLRCRVVCRSLQTLCGVVTQVDSAKLPKELAVVVNDLTATDYPKNMLAVHAPVPKKPENAPASRVPPRTDVKMYPVHSLFMAAHCAKLGAFPPSPIAAVESFPASDEPRTVTLPVRPLCLPSPSTFPSLLHYFYLHRSEVLFKAFLPSDFSTDFVKNCMNEEEIMFFATHIRKTFNLNVILKHTEVIHRVWQNACALRAFDNGLWMAIDSAYEVIINALAIGTRNPRAVYVAQSPSPPT</sequence>
<organism evidence="1 2">
    <name type="scientific">Lentinula lateritia</name>
    <dbReference type="NCBI Taxonomy" id="40482"/>
    <lineage>
        <taxon>Eukaryota</taxon>
        <taxon>Fungi</taxon>
        <taxon>Dikarya</taxon>
        <taxon>Basidiomycota</taxon>
        <taxon>Agaricomycotina</taxon>
        <taxon>Agaricomycetes</taxon>
        <taxon>Agaricomycetidae</taxon>
        <taxon>Agaricales</taxon>
        <taxon>Marasmiineae</taxon>
        <taxon>Omphalotaceae</taxon>
        <taxon>Lentinula</taxon>
    </lineage>
</organism>
<evidence type="ECO:0000313" key="1">
    <source>
        <dbReference type="EMBL" id="KAJ4498849.1"/>
    </source>
</evidence>
<dbReference type="EMBL" id="JANVFT010000013">
    <property type="protein sequence ID" value="KAJ4498849.1"/>
    <property type="molecule type" value="Genomic_DNA"/>
</dbReference>
<name>A0ABQ8VR56_9AGAR</name>
<keyword evidence="2" id="KW-1185">Reference proteome</keyword>
<evidence type="ECO:0000313" key="2">
    <source>
        <dbReference type="Proteomes" id="UP001150217"/>
    </source>
</evidence>
<accession>A0ABQ8VR56</accession>
<reference evidence="1" key="1">
    <citation type="submission" date="2022-08" db="EMBL/GenBank/DDBJ databases">
        <title>A Global Phylogenomic Analysis of the Shiitake Genus Lentinula.</title>
        <authorList>
            <consortium name="DOE Joint Genome Institute"/>
            <person name="Sierra-Patev S."/>
            <person name="Min B."/>
            <person name="Naranjo-Ortiz M."/>
            <person name="Looney B."/>
            <person name="Konkel Z."/>
            <person name="Slot J.C."/>
            <person name="Sakamoto Y."/>
            <person name="Steenwyk J.L."/>
            <person name="Rokas A."/>
            <person name="Carro J."/>
            <person name="Camarero S."/>
            <person name="Ferreira P."/>
            <person name="Molpeceres G."/>
            <person name="Ruiz-Duenas F.J."/>
            <person name="Serrano A."/>
            <person name="Henrissat B."/>
            <person name="Drula E."/>
            <person name="Hughes K.W."/>
            <person name="Mata J.L."/>
            <person name="Ishikawa N.K."/>
            <person name="Vargas-Isla R."/>
            <person name="Ushijima S."/>
            <person name="Smith C.A."/>
            <person name="Ahrendt S."/>
            <person name="Andreopoulos W."/>
            <person name="He G."/>
            <person name="Labutti K."/>
            <person name="Lipzen A."/>
            <person name="Ng V."/>
            <person name="Riley R."/>
            <person name="Sandor L."/>
            <person name="Barry K."/>
            <person name="Martinez A.T."/>
            <person name="Xiao Y."/>
            <person name="Gibbons J.G."/>
            <person name="Terashima K."/>
            <person name="Grigoriev I.V."/>
            <person name="Hibbett D.S."/>
        </authorList>
    </citation>
    <scope>NUCLEOTIDE SEQUENCE</scope>
    <source>
        <strain evidence="1">RHP3577 ss4</strain>
    </source>
</reference>
<comment type="caution">
    <text evidence="1">The sequence shown here is derived from an EMBL/GenBank/DDBJ whole genome shotgun (WGS) entry which is preliminary data.</text>
</comment>
<gene>
    <name evidence="1" type="ORF">C8R41DRAFT_934824</name>
</gene>